<sequence length="79" mass="9370">MENKKLSKFNVYFEDNRGRILVFNTLTKAVCLFEKKEIVNLLHEKEVNDDNDLIIMDGCTDEDLLFEHFYNTKNLIVIN</sequence>
<dbReference type="EMBL" id="CP159485">
    <property type="protein sequence ID" value="XCI28486.1"/>
    <property type="molecule type" value="Genomic_DNA"/>
</dbReference>
<name>A0AAU8HSF6_9FIRM</name>
<gene>
    <name evidence="1" type="ORF">PRVXH_002447</name>
</gene>
<evidence type="ECO:0000313" key="1">
    <source>
        <dbReference type="EMBL" id="XCI28486.1"/>
    </source>
</evidence>
<reference evidence="1" key="2">
    <citation type="submission" date="2024-06" db="EMBL/GenBank/DDBJ databases">
        <authorList>
            <person name="Petrova K.O."/>
            <person name="Toshchakov S.V."/>
            <person name="Boltjanskaja Y.V."/>
            <person name="Kevbrin V.V."/>
        </authorList>
    </citation>
    <scope>NUCLEOTIDE SEQUENCE</scope>
    <source>
        <strain evidence="1">Z-710</strain>
    </source>
</reference>
<protein>
    <submittedName>
        <fullName evidence="1">Uncharacterized protein</fullName>
    </submittedName>
</protein>
<reference evidence="1" key="1">
    <citation type="journal article" date="2018" name="Antonie Van Leeuwenhoek">
        <title>Proteinivorax hydrogeniformans sp. nov., an anaerobic, haloalkaliphilic bacterium fermenting proteinaceous compounds with high hydrogen production.</title>
        <authorList>
            <person name="Boltyanskaya Y."/>
            <person name="Detkova E."/>
            <person name="Pimenov N."/>
            <person name="Kevbrin V."/>
        </authorList>
    </citation>
    <scope>NUCLEOTIDE SEQUENCE</scope>
    <source>
        <strain evidence="1">Z-710</strain>
    </source>
</reference>
<proteinExistence type="predicted"/>
<dbReference type="RefSeq" id="WP_353893042.1">
    <property type="nucleotide sequence ID" value="NZ_CP159485.1"/>
</dbReference>
<organism evidence="1">
    <name type="scientific">Proteinivorax hydrogeniformans</name>
    <dbReference type="NCBI Taxonomy" id="1826727"/>
    <lineage>
        <taxon>Bacteria</taxon>
        <taxon>Bacillati</taxon>
        <taxon>Bacillota</taxon>
        <taxon>Clostridia</taxon>
        <taxon>Eubacteriales</taxon>
        <taxon>Proteinivoracaceae</taxon>
        <taxon>Proteinivorax</taxon>
    </lineage>
</organism>
<accession>A0AAU8HSF6</accession>
<dbReference type="AlphaFoldDB" id="A0AAU8HSF6"/>